<evidence type="ECO:0000313" key="1">
    <source>
        <dbReference type="EMBL" id="TDQ68892.1"/>
    </source>
</evidence>
<proteinExistence type="predicted"/>
<organism evidence="1 2">
    <name type="scientific">Methanimicrococcus blatticola</name>
    <dbReference type="NCBI Taxonomy" id="91560"/>
    <lineage>
        <taxon>Archaea</taxon>
        <taxon>Methanobacteriati</taxon>
        <taxon>Methanobacteriota</taxon>
        <taxon>Stenosarchaea group</taxon>
        <taxon>Methanomicrobia</taxon>
        <taxon>Methanosarcinales</taxon>
        <taxon>Methanosarcinaceae</taxon>
        <taxon>Methanimicrococcus</taxon>
    </lineage>
</organism>
<keyword evidence="2" id="KW-1185">Reference proteome</keyword>
<protein>
    <submittedName>
        <fullName evidence="1">Uncharacterized protein</fullName>
    </submittedName>
</protein>
<accession>A0A484F535</accession>
<sequence>MDEQYYYMKQKRIQKEINYNERIYRTIKRRRYAASKNKTIAANK</sequence>
<dbReference type="Proteomes" id="UP000294855">
    <property type="component" value="Unassembled WGS sequence"/>
</dbReference>
<name>A0A484F535_9EURY</name>
<gene>
    <name evidence="1" type="ORF">C7391_1091</name>
</gene>
<comment type="caution">
    <text evidence="1">The sequence shown here is derived from an EMBL/GenBank/DDBJ whole genome shotgun (WGS) entry which is preliminary data.</text>
</comment>
<reference evidence="1 2" key="1">
    <citation type="submission" date="2019-03" db="EMBL/GenBank/DDBJ databases">
        <title>Genomic Encyclopedia of Type Strains, Phase IV (KMG-IV): sequencing the most valuable type-strain genomes for metagenomic binning, comparative biology and taxonomic classification.</title>
        <authorList>
            <person name="Goeker M."/>
        </authorList>
    </citation>
    <scope>NUCLEOTIDE SEQUENCE [LARGE SCALE GENOMIC DNA]</scope>
    <source>
        <strain evidence="1 2">DSM 13328</strain>
    </source>
</reference>
<dbReference type="AlphaFoldDB" id="A0A484F535"/>
<evidence type="ECO:0000313" key="2">
    <source>
        <dbReference type="Proteomes" id="UP000294855"/>
    </source>
</evidence>
<dbReference type="EMBL" id="SNYS01000008">
    <property type="protein sequence ID" value="TDQ68892.1"/>
    <property type="molecule type" value="Genomic_DNA"/>
</dbReference>